<organism evidence="1 2">
    <name type="scientific">Thalassiosira oceanica</name>
    <name type="common">Marine diatom</name>
    <dbReference type="NCBI Taxonomy" id="159749"/>
    <lineage>
        <taxon>Eukaryota</taxon>
        <taxon>Sar</taxon>
        <taxon>Stramenopiles</taxon>
        <taxon>Ochrophyta</taxon>
        <taxon>Bacillariophyta</taxon>
        <taxon>Coscinodiscophyceae</taxon>
        <taxon>Thalassiosirophycidae</taxon>
        <taxon>Thalassiosirales</taxon>
        <taxon>Thalassiosiraceae</taxon>
        <taxon>Thalassiosira</taxon>
    </lineage>
</organism>
<sequence length="264" mass="28897">MPRVIFVHFSWRDWRAFPVDRRVPGLWDDSIDLFKTLQEDRVAPRPRGSPVMPETAGILVRPRLLPALLAYLPFLTAAAQPAASSSGTLLRTLGSLPRWRVWPLSETEARASHAVRTYSLGGAGPQSYRGPGKGAQLNSGSCRTIRLAMFHPYPGCGLRLADAGGVNRSQLFGSNFCPPHLVPCTPTAPHGPLEPQTDRGFFFLSAPLHTWNDHFHGQNCCEGKLITKESVFADAGYTAPILGFRRFGPMSSDLSYDVASGRVS</sequence>
<dbReference type="EMBL" id="AGNL01045587">
    <property type="protein sequence ID" value="EJK48641.1"/>
    <property type="molecule type" value="Genomic_DNA"/>
</dbReference>
<name>K0RID4_THAOC</name>
<comment type="caution">
    <text evidence="1">The sequence shown here is derived from an EMBL/GenBank/DDBJ whole genome shotgun (WGS) entry which is preliminary data.</text>
</comment>
<accession>K0RID4</accession>
<feature type="non-terminal residue" evidence="1">
    <location>
        <position position="264"/>
    </location>
</feature>
<proteinExistence type="predicted"/>
<dbReference type="Proteomes" id="UP000266841">
    <property type="component" value="Unassembled WGS sequence"/>
</dbReference>
<gene>
    <name evidence="1" type="ORF">THAOC_32541</name>
</gene>
<reference evidence="1 2" key="1">
    <citation type="journal article" date="2012" name="Genome Biol.">
        <title>Genome and low-iron response of an oceanic diatom adapted to chronic iron limitation.</title>
        <authorList>
            <person name="Lommer M."/>
            <person name="Specht M."/>
            <person name="Roy A.S."/>
            <person name="Kraemer L."/>
            <person name="Andreson R."/>
            <person name="Gutowska M.A."/>
            <person name="Wolf J."/>
            <person name="Bergner S.V."/>
            <person name="Schilhabel M.B."/>
            <person name="Klostermeier U.C."/>
            <person name="Beiko R.G."/>
            <person name="Rosenstiel P."/>
            <person name="Hippler M."/>
            <person name="Laroche J."/>
        </authorList>
    </citation>
    <scope>NUCLEOTIDE SEQUENCE [LARGE SCALE GENOMIC DNA]</scope>
    <source>
        <strain evidence="1 2">CCMP1005</strain>
    </source>
</reference>
<protein>
    <submittedName>
        <fullName evidence="1">Uncharacterized protein</fullName>
    </submittedName>
</protein>
<dbReference type="AlphaFoldDB" id="K0RID4"/>
<evidence type="ECO:0000313" key="2">
    <source>
        <dbReference type="Proteomes" id="UP000266841"/>
    </source>
</evidence>
<keyword evidence="2" id="KW-1185">Reference proteome</keyword>
<evidence type="ECO:0000313" key="1">
    <source>
        <dbReference type="EMBL" id="EJK48641.1"/>
    </source>
</evidence>